<evidence type="ECO:0000256" key="1">
    <source>
        <dbReference type="SAM" id="SignalP"/>
    </source>
</evidence>
<organism evidence="2 3">
    <name type="scientific">Litomosoides sigmodontis</name>
    <name type="common">Filarial nematode worm</name>
    <dbReference type="NCBI Taxonomy" id="42156"/>
    <lineage>
        <taxon>Eukaryota</taxon>
        <taxon>Metazoa</taxon>
        <taxon>Ecdysozoa</taxon>
        <taxon>Nematoda</taxon>
        <taxon>Chromadorea</taxon>
        <taxon>Rhabditida</taxon>
        <taxon>Spirurina</taxon>
        <taxon>Spiruromorpha</taxon>
        <taxon>Filarioidea</taxon>
        <taxon>Onchocercidae</taxon>
        <taxon>Litomosoides</taxon>
    </lineage>
</organism>
<keyword evidence="3" id="KW-1185">Reference proteome</keyword>
<accession>A0A3P6TDM7</accession>
<protein>
    <submittedName>
        <fullName evidence="2">Uncharacterized protein</fullName>
    </submittedName>
</protein>
<feature type="signal peptide" evidence="1">
    <location>
        <begin position="1"/>
        <end position="29"/>
    </location>
</feature>
<dbReference type="OrthoDB" id="5866327at2759"/>
<feature type="chain" id="PRO_5018001874" evidence="1">
    <location>
        <begin position="30"/>
        <end position="173"/>
    </location>
</feature>
<keyword evidence="1" id="KW-0732">Signal</keyword>
<dbReference type="OMA" id="WTECKNG"/>
<evidence type="ECO:0000313" key="3">
    <source>
        <dbReference type="Proteomes" id="UP000277928"/>
    </source>
</evidence>
<reference evidence="2 3" key="1">
    <citation type="submission" date="2018-08" db="EMBL/GenBank/DDBJ databases">
        <authorList>
            <person name="Laetsch R D."/>
            <person name="Stevens L."/>
            <person name="Kumar S."/>
            <person name="Blaxter L. M."/>
        </authorList>
    </citation>
    <scope>NUCLEOTIDE SEQUENCE [LARGE SCALE GENOMIC DNA]</scope>
</reference>
<dbReference type="AlphaFoldDB" id="A0A3P6TDM7"/>
<name>A0A3P6TDM7_LITSI</name>
<dbReference type="Proteomes" id="UP000277928">
    <property type="component" value="Unassembled WGS sequence"/>
</dbReference>
<proteinExistence type="predicted"/>
<dbReference type="EMBL" id="UYRX01000793">
    <property type="protein sequence ID" value="VDK86266.1"/>
    <property type="molecule type" value="Genomic_DNA"/>
</dbReference>
<gene>
    <name evidence="2" type="ORF">NLS_LOCUS7533</name>
</gene>
<evidence type="ECO:0000313" key="2">
    <source>
        <dbReference type="EMBL" id="VDK86266.1"/>
    </source>
</evidence>
<sequence length="173" mass="19681">MMTTAILATTQFIIVFFLICTAFAPSTNSLMGIVVDADENERSKAEILQMEANSPVTSAQSFQQINLMKLTSWQEWSKWSKCGKEERFRMRFRSCVLDDTIGSDIDAARGALCEVGKTETERQHCFTARRTGSKDEKLSNWNPFMIEEEITASHFKRPKANPEPVRVIELHPV</sequence>